<keyword evidence="9" id="KW-1185">Reference proteome</keyword>
<protein>
    <recommendedName>
        <fullName evidence="7">HMG box domain-containing protein</fullName>
    </recommendedName>
</protein>
<feature type="region of interest" description="Disordered" evidence="6">
    <location>
        <begin position="388"/>
        <end position="410"/>
    </location>
</feature>
<dbReference type="PANTHER" id="PTHR10270">
    <property type="entry name" value="SOX TRANSCRIPTION FACTOR"/>
    <property type="match status" value="1"/>
</dbReference>
<keyword evidence="1" id="KW-0805">Transcription regulation</keyword>
<sequence length="426" mass="48778">MPLPSVVGGQGSQSLRGQLLGVMDSEISLEDGYLQCAPPPCEQNIPANTQFPYTSDCPSPLYRNYLPYLEEFPVSGNLQNADYQQEKKSGKEARIRRPMNAFMVWAKVERKKLADENPDLHNADLSKMLGKKWRSLTPQDRRPFVEEAERLRVMHMQEHPNYKYRPRRRKQTKRSGGGSSPSRAELPYTYYSPTPDSSPDCSPRLQEERKDDMEPQPSGSSQDQAYYRYQTYRPYNYPQNNTISAMGVAKGMVMMCTNQRLLGTYEHSGIVTGTFYPPIATSQDQQSLGPSNSLYTSPARPTYPSYHQYRHEYQQGELERRYTASSSCMEAVPGLYEVDLDSPDELDKYLKYGGGQQSLDLDSNHNYQAPSQYYYPQAQPLAVNEVAQEYQPTEEQTQPQQQQEEQKPDFSHILADVRKTCYTTCT</sequence>
<reference evidence="8" key="1">
    <citation type="submission" date="2022-01" db="EMBL/GenBank/DDBJ databases">
        <authorList>
            <person name="King R."/>
        </authorList>
    </citation>
    <scope>NUCLEOTIDE SEQUENCE</scope>
</reference>
<evidence type="ECO:0000313" key="9">
    <source>
        <dbReference type="Proteomes" id="UP001152798"/>
    </source>
</evidence>
<keyword evidence="4 5" id="KW-0539">Nucleus</keyword>
<dbReference type="GO" id="GO:0001228">
    <property type="term" value="F:DNA-binding transcription activator activity, RNA polymerase II-specific"/>
    <property type="evidence" value="ECO:0007669"/>
    <property type="project" value="TreeGrafter"/>
</dbReference>
<dbReference type="PROSITE" id="PS50118">
    <property type="entry name" value="HMG_BOX_2"/>
    <property type="match status" value="1"/>
</dbReference>
<evidence type="ECO:0000256" key="4">
    <source>
        <dbReference type="ARBA" id="ARBA00023242"/>
    </source>
</evidence>
<gene>
    <name evidence="8" type="ORF">NEZAVI_LOCUS4607</name>
</gene>
<evidence type="ECO:0000256" key="1">
    <source>
        <dbReference type="ARBA" id="ARBA00023015"/>
    </source>
</evidence>
<dbReference type="GO" id="GO:0030154">
    <property type="term" value="P:cell differentiation"/>
    <property type="evidence" value="ECO:0007669"/>
    <property type="project" value="TreeGrafter"/>
</dbReference>
<feature type="compositionally biased region" description="Low complexity" evidence="6">
    <location>
        <begin position="187"/>
        <end position="203"/>
    </location>
</feature>
<dbReference type="InterPro" id="IPR050140">
    <property type="entry name" value="SRY-related_HMG-box_TF-like"/>
</dbReference>
<organism evidence="8 9">
    <name type="scientific">Nezara viridula</name>
    <name type="common">Southern green stink bug</name>
    <name type="synonym">Cimex viridulus</name>
    <dbReference type="NCBI Taxonomy" id="85310"/>
    <lineage>
        <taxon>Eukaryota</taxon>
        <taxon>Metazoa</taxon>
        <taxon>Ecdysozoa</taxon>
        <taxon>Arthropoda</taxon>
        <taxon>Hexapoda</taxon>
        <taxon>Insecta</taxon>
        <taxon>Pterygota</taxon>
        <taxon>Neoptera</taxon>
        <taxon>Paraneoptera</taxon>
        <taxon>Hemiptera</taxon>
        <taxon>Heteroptera</taxon>
        <taxon>Panheteroptera</taxon>
        <taxon>Pentatomomorpha</taxon>
        <taxon>Pentatomoidea</taxon>
        <taxon>Pentatomidae</taxon>
        <taxon>Pentatominae</taxon>
        <taxon>Nezara</taxon>
    </lineage>
</organism>
<feature type="domain" description="HMG box" evidence="7">
    <location>
        <begin position="95"/>
        <end position="163"/>
    </location>
</feature>
<keyword evidence="2 5" id="KW-0238">DNA-binding</keyword>
<dbReference type="AlphaFoldDB" id="A0A9P0EFB3"/>
<feature type="region of interest" description="Disordered" evidence="6">
    <location>
        <begin position="156"/>
        <end position="224"/>
    </location>
</feature>
<feature type="compositionally biased region" description="Basic residues" evidence="6">
    <location>
        <begin position="162"/>
        <end position="173"/>
    </location>
</feature>
<evidence type="ECO:0000256" key="3">
    <source>
        <dbReference type="ARBA" id="ARBA00023163"/>
    </source>
</evidence>
<proteinExistence type="predicted"/>
<dbReference type="Gene3D" id="1.10.30.10">
    <property type="entry name" value="High mobility group box domain"/>
    <property type="match status" value="1"/>
</dbReference>
<evidence type="ECO:0000313" key="8">
    <source>
        <dbReference type="EMBL" id="CAH1394047.1"/>
    </source>
</evidence>
<name>A0A9P0EFB3_NEZVI</name>
<dbReference type="InterPro" id="IPR009071">
    <property type="entry name" value="HMG_box_dom"/>
</dbReference>
<dbReference type="FunFam" id="1.10.30.10:FF:000008">
    <property type="entry name" value="transcription factor SOX-7"/>
    <property type="match status" value="1"/>
</dbReference>
<dbReference type="Proteomes" id="UP001152798">
    <property type="component" value="Chromosome 2"/>
</dbReference>
<feature type="compositionally biased region" description="Polar residues" evidence="6">
    <location>
        <begin position="282"/>
        <end position="296"/>
    </location>
</feature>
<feature type="compositionally biased region" description="Low complexity" evidence="6">
    <location>
        <begin position="388"/>
        <end position="403"/>
    </location>
</feature>
<keyword evidence="3" id="KW-0804">Transcription</keyword>
<feature type="DNA-binding region" description="HMG box" evidence="5">
    <location>
        <begin position="95"/>
        <end position="163"/>
    </location>
</feature>
<dbReference type="SMART" id="SM00398">
    <property type="entry name" value="HMG"/>
    <property type="match status" value="1"/>
</dbReference>
<dbReference type="SUPFAM" id="SSF47095">
    <property type="entry name" value="HMG-box"/>
    <property type="match status" value="1"/>
</dbReference>
<dbReference type="PANTHER" id="PTHR10270:SF317">
    <property type="entry name" value="TRANSCRIPTION FACTOR SOX-15-RELATED"/>
    <property type="match status" value="1"/>
</dbReference>
<evidence type="ECO:0000256" key="5">
    <source>
        <dbReference type="PROSITE-ProRule" id="PRU00267"/>
    </source>
</evidence>
<accession>A0A9P0EFB3</accession>
<evidence type="ECO:0000256" key="2">
    <source>
        <dbReference type="ARBA" id="ARBA00023125"/>
    </source>
</evidence>
<dbReference type="EMBL" id="OV725078">
    <property type="protein sequence ID" value="CAH1394047.1"/>
    <property type="molecule type" value="Genomic_DNA"/>
</dbReference>
<dbReference type="GO" id="GO:0005634">
    <property type="term" value="C:nucleus"/>
    <property type="evidence" value="ECO:0007669"/>
    <property type="project" value="UniProtKB-UniRule"/>
</dbReference>
<dbReference type="InterPro" id="IPR036910">
    <property type="entry name" value="HMG_box_dom_sf"/>
</dbReference>
<dbReference type="Pfam" id="PF00505">
    <property type="entry name" value="HMG_box"/>
    <property type="match status" value="1"/>
</dbReference>
<feature type="region of interest" description="Disordered" evidence="6">
    <location>
        <begin position="282"/>
        <end position="302"/>
    </location>
</feature>
<dbReference type="OrthoDB" id="6247875at2759"/>
<evidence type="ECO:0000256" key="6">
    <source>
        <dbReference type="SAM" id="MobiDB-lite"/>
    </source>
</evidence>
<dbReference type="GO" id="GO:0000978">
    <property type="term" value="F:RNA polymerase II cis-regulatory region sequence-specific DNA binding"/>
    <property type="evidence" value="ECO:0007669"/>
    <property type="project" value="TreeGrafter"/>
</dbReference>
<evidence type="ECO:0000259" key="7">
    <source>
        <dbReference type="PROSITE" id="PS50118"/>
    </source>
</evidence>
<dbReference type="CDD" id="cd22032">
    <property type="entry name" value="HMG-box_SoxF"/>
    <property type="match status" value="1"/>
</dbReference>